<keyword evidence="2" id="KW-1185">Reference proteome</keyword>
<sequence>MAIKNFSKVLTESTINQNIIKVEYAVRGELAIRAETIMQDLTKGKKYPFDKVTSCNIGNPQQLNQKPITFFRQVLYTRAPNNKFKVAALTEYTELLAEPKKLEGLFPKDAIERASLFMSHINSVGAYSHSQGILFHPSESGQVHPSASSGVQLGIQLITQNSNVGVMIPIPQYPLYTATLALFDAKPIPYYLDEGNDWALDIQQLRENLHKARGNNIDVRALVIINPGNPTGQCLSFDNMKEVIELCYQERLVLMADEVYQTNIYLPETRPFHSFKKVLMSMDEKFHQLELISFHSISKGMIGECGRRGGYFELSGIDPKVVAQIYKIASVALCPNVPGQIMLDLMLHPPQKGDESYDLYQKEYTGIFESLQRRAIKLHEAFNSMEGITCNRAQGAMYLFPKVQFPSKFLEECKEAGKNPDDVYSMEMLNATGVCVIPGSGFQQVEGTYHFRSTFLPPEDRIDAFISNLKKFHCEFMAKCQ</sequence>
<dbReference type="EC" id="2.6.1.2" evidence="1"/>
<gene>
    <name evidence="1" type="primary">ALT1_1</name>
    <name evidence="1" type="ORF">DSO57_1005505</name>
</gene>
<organism evidence="1 2">
    <name type="scientific">Entomophthora muscae</name>
    <dbReference type="NCBI Taxonomy" id="34485"/>
    <lineage>
        <taxon>Eukaryota</taxon>
        <taxon>Fungi</taxon>
        <taxon>Fungi incertae sedis</taxon>
        <taxon>Zoopagomycota</taxon>
        <taxon>Entomophthoromycotina</taxon>
        <taxon>Entomophthoromycetes</taxon>
        <taxon>Entomophthorales</taxon>
        <taxon>Entomophthoraceae</taxon>
        <taxon>Entomophthora</taxon>
    </lineage>
</organism>
<keyword evidence="1" id="KW-0032">Aminotransferase</keyword>
<accession>A0ACC2SX39</accession>
<evidence type="ECO:0000313" key="1">
    <source>
        <dbReference type="EMBL" id="KAJ9066839.1"/>
    </source>
</evidence>
<reference evidence="1" key="1">
    <citation type="submission" date="2022-04" db="EMBL/GenBank/DDBJ databases">
        <title>Genome of the entomopathogenic fungus Entomophthora muscae.</title>
        <authorList>
            <person name="Elya C."/>
            <person name="Lovett B.R."/>
            <person name="Lee E."/>
            <person name="Macias A.M."/>
            <person name="Hajek A.E."/>
            <person name="De Bivort B.L."/>
            <person name="Kasson M.T."/>
            <person name="De Fine Licht H.H."/>
            <person name="Stajich J.E."/>
        </authorList>
    </citation>
    <scope>NUCLEOTIDE SEQUENCE</scope>
    <source>
        <strain evidence="1">Berkeley</strain>
    </source>
</reference>
<proteinExistence type="predicted"/>
<comment type="caution">
    <text evidence="1">The sequence shown here is derived from an EMBL/GenBank/DDBJ whole genome shotgun (WGS) entry which is preliminary data.</text>
</comment>
<dbReference type="Proteomes" id="UP001165960">
    <property type="component" value="Unassembled WGS sequence"/>
</dbReference>
<protein>
    <submittedName>
        <fullName evidence="1">Alanine transaminase</fullName>
        <ecNumber evidence="1">2.6.1.2</ecNumber>
    </submittedName>
</protein>
<dbReference type="EMBL" id="QTSX02004275">
    <property type="protein sequence ID" value="KAJ9066839.1"/>
    <property type="molecule type" value="Genomic_DNA"/>
</dbReference>
<evidence type="ECO:0000313" key="2">
    <source>
        <dbReference type="Proteomes" id="UP001165960"/>
    </source>
</evidence>
<name>A0ACC2SX39_9FUNG</name>
<keyword evidence="1" id="KW-0808">Transferase</keyword>